<gene>
    <name evidence="2" type="ORF">GURASL_33960</name>
</gene>
<dbReference type="InterPro" id="IPR052573">
    <property type="entry name" value="DnaJ_C_subfamily_28"/>
</dbReference>
<dbReference type="RefSeq" id="WP_282000572.1">
    <property type="nucleotide sequence ID" value="NZ_AP027151.1"/>
</dbReference>
<dbReference type="EMBL" id="AP027151">
    <property type="protein sequence ID" value="BDV44473.1"/>
    <property type="molecule type" value="Genomic_DNA"/>
</dbReference>
<name>A0ABM8EPE6_9BACT</name>
<protein>
    <submittedName>
        <fullName evidence="2">DUF1992 domain-containing protein</fullName>
    </submittedName>
</protein>
<organism evidence="2 3">
    <name type="scientific">Geotalea uraniireducens</name>
    <dbReference type="NCBI Taxonomy" id="351604"/>
    <lineage>
        <taxon>Bacteria</taxon>
        <taxon>Pseudomonadati</taxon>
        <taxon>Thermodesulfobacteriota</taxon>
        <taxon>Desulfuromonadia</taxon>
        <taxon>Geobacterales</taxon>
        <taxon>Geobacteraceae</taxon>
        <taxon>Geotalea</taxon>
    </lineage>
</organism>
<reference evidence="2 3" key="1">
    <citation type="submission" date="2022-12" db="EMBL/GenBank/DDBJ databases">
        <title>Polyphasic characterization of Geotalea uranireducens NIT-SL11 newly isolated from a complex of sewage sludge and microbially reduced graphene oxide.</title>
        <authorList>
            <person name="Xie L."/>
            <person name="Yoshida N."/>
            <person name="Meng L."/>
        </authorList>
    </citation>
    <scope>NUCLEOTIDE SEQUENCE [LARGE SCALE GENOMIC DNA]</scope>
    <source>
        <strain evidence="2 3">NIT-SL11</strain>
    </source>
</reference>
<dbReference type="PANTHER" id="PTHR39158:SF1">
    <property type="entry name" value="DNAJ HOMOLOG SUBFAMILY C MEMBER 28"/>
    <property type="match status" value="1"/>
</dbReference>
<dbReference type="Pfam" id="PF09350">
    <property type="entry name" value="DJC28_CD"/>
    <property type="match status" value="1"/>
</dbReference>
<feature type="domain" description="DnaJ homologue subfamily C member 28 conserved" evidence="1">
    <location>
        <begin position="7"/>
        <end position="73"/>
    </location>
</feature>
<sequence>MSIFAAIAERKIREAIERGELADLALKGQPIVHEDLTFVPEELRMGYKILKNAGVLPEELELKREIVTLEGLLAACRDEEERQAVKKRLTAQRLRFDLLMEKIRRNGAFQQYAAAAEQKLCG</sequence>
<dbReference type="PANTHER" id="PTHR39158">
    <property type="entry name" value="OS08G0560600 PROTEIN"/>
    <property type="match status" value="1"/>
</dbReference>
<evidence type="ECO:0000313" key="2">
    <source>
        <dbReference type="EMBL" id="BDV44473.1"/>
    </source>
</evidence>
<accession>A0ABM8EPE6</accession>
<evidence type="ECO:0000259" key="1">
    <source>
        <dbReference type="Pfam" id="PF09350"/>
    </source>
</evidence>
<dbReference type="InterPro" id="IPR018961">
    <property type="entry name" value="DnaJ_homolog_subfam-C_membr-28"/>
</dbReference>
<dbReference type="Proteomes" id="UP001317705">
    <property type="component" value="Chromosome"/>
</dbReference>
<keyword evidence="3" id="KW-1185">Reference proteome</keyword>
<proteinExistence type="predicted"/>
<evidence type="ECO:0000313" key="3">
    <source>
        <dbReference type="Proteomes" id="UP001317705"/>
    </source>
</evidence>